<protein>
    <submittedName>
        <fullName evidence="1">DUF309 domain-containing protein</fullName>
    </submittedName>
</protein>
<evidence type="ECO:0000313" key="1">
    <source>
        <dbReference type="EMBL" id="MFB9762008.1"/>
    </source>
</evidence>
<dbReference type="Proteomes" id="UP001589609">
    <property type="component" value="Unassembled WGS sequence"/>
</dbReference>
<keyword evidence="2" id="KW-1185">Reference proteome</keyword>
<sequence length="172" mass="20460">MYPNAYIQYLIHFHGDRDYFECHEILEEYWKEEPRSQRKPHWVGLIQIAVSLYHQRRGNWKGAARMMEHALAILQKEEAAVRELGLDYESLLRLLGNQLDDIIHQRAYKSIMLPIADGELTETCIRQCEKLGFQFGSDSDMANLSLLHRHTLRDRSEVIAERQRQLQKRKQR</sequence>
<comment type="caution">
    <text evidence="1">The sequence shown here is derived from an EMBL/GenBank/DDBJ whole genome shotgun (WGS) entry which is preliminary data.</text>
</comment>
<dbReference type="PANTHER" id="PTHR34796">
    <property type="entry name" value="EXPRESSED PROTEIN"/>
    <property type="match status" value="1"/>
</dbReference>
<reference evidence="1 2" key="1">
    <citation type="submission" date="2024-09" db="EMBL/GenBank/DDBJ databases">
        <authorList>
            <person name="Sun Q."/>
            <person name="Mori K."/>
        </authorList>
    </citation>
    <scope>NUCLEOTIDE SEQUENCE [LARGE SCALE GENOMIC DNA]</scope>
    <source>
        <strain evidence="1 2">JCM 11201</strain>
    </source>
</reference>
<accession>A0ABV5WP80</accession>
<dbReference type="Pfam" id="PF03745">
    <property type="entry name" value="DUF309"/>
    <property type="match status" value="1"/>
</dbReference>
<gene>
    <name evidence="1" type="ORF">ACFFMS_27665</name>
</gene>
<organism evidence="1 2">
    <name type="scientific">Ectobacillus funiculus</name>
    <dbReference type="NCBI Taxonomy" id="137993"/>
    <lineage>
        <taxon>Bacteria</taxon>
        <taxon>Bacillati</taxon>
        <taxon>Bacillota</taxon>
        <taxon>Bacilli</taxon>
        <taxon>Bacillales</taxon>
        <taxon>Bacillaceae</taxon>
        <taxon>Ectobacillus</taxon>
    </lineage>
</organism>
<dbReference type="PANTHER" id="PTHR34796:SF1">
    <property type="entry name" value="EXPRESSED PROTEIN"/>
    <property type="match status" value="1"/>
</dbReference>
<dbReference type="EMBL" id="JBHMAF010000196">
    <property type="protein sequence ID" value="MFB9762008.1"/>
    <property type="molecule type" value="Genomic_DNA"/>
</dbReference>
<dbReference type="Gene3D" id="1.10.3450.10">
    <property type="entry name" value="TTHA0068-like"/>
    <property type="match status" value="1"/>
</dbReference>
<dbReference type="RefSeq" id="WP_379952043.1">
    <property type="nucleotide sequence ID" value="NZ_JBHMAF010000196.1"/>
</dbReference>
<dbReference type="SUPFAM" id="SSF140663">
    <property type="entry name" value="TTHA0068-like"/>
    <property type="match status" value="1"/>
</dbReference>
<evidence type="ECO:0000313" key="2">
    <source>
        <dbReference type="Proteomes" id="UP001589609"/>
    </source>
</evidence>
<dbReference type="InterPro" id="IPR023203">
    <property type="entry name" value="TTHA0068_sf"/>
</dbReference>
<proteinExistence type="predicted"/>
<name>A0ABV5WP80_9BACI</name>
<dbReference type="InterPro" id="IPR005500">
    <property type="entry name" value="DUF309"/>
</dbReference>